<feature type="transmembrane region" description="Helical" evidence="10">
    <location>
        <begin position="381"/>
        <end position="403"/>
    </location>
</feature>
<evidence type="ECO:0000256" key="6">
    <source>
        <dbReference type="ARBA" id="ARBA00022989"/>
    </source>
</evidence>
<dbReference type="PANTHER" id="PTHR46825:SF11">
    <property type="entry name" value="PENICILLIN-BINDING PROTEIN 4"/>
    <property type="match status" value="1"/>
</dbReference>
<feature type="transmembrane region" description="Helical" evidence="10">
    <location>
        <begin position="469"/>
        <end position="488"/>
    </location>
</feature>
<evidence type="ECO:0000313" key="13">
    <source>
        <dbReference type="Proteomes" id="UP000317944"/>
    </source>
</evidence>
<evidence type="ECO:0000256" key="4">
    <source>
        <dbReference type="ARBA" id="ARBA00022692"/>
    </source>
</evidence>
<comment type="similarity">
    <text evidence="3 9">Belongs to the class-C beta-lactamase family.</text>
</comment>
<keyword evidence="7 10" id="KW-0472">Membrane</keyword>
<evidence type="ECO:0000256" key="9">
    <source>
        <dbReference type="RuleBase" id="RU361140"/>
    </source>
</evidence>
<feature type="transmembrane region" description="Helical" evidence="10">
    <location>
        <begin position="424"/>
        <end position="449"/>
    </location>
</feature>
<dbReference type="InterPro" id="IPR050491">
    <property type="entry name" value="AmpC-like"/>
</dbReference>
<comment type="subcellular location">
    <subcellularLocation>
        <location evidence="2">Cell membrane</location>
        <topology evidence="2">Multi-pass membrane protein</topology>
    </subcellularLocation>
</comment>
<evidence type="ECO:0000313" key="12">
    <source>
        <dbReference type="EMBL" id="TQR39690.1"/>
    </source>
</evidence>
<dbReference type="GO" id="GO:0005524">
    <property type="term" value="F:ATP binding"/>
    <property type="evidence" value="ECO:0007669"/>
    <property type="project" value="InterPro"/>
</dbReference>
<sequence length="650" mass="72365">MKKIMLFMFGLSLFNFQNSQIFGQSESAFASELSDEIADIVNDEMKRSNIPGVFVTVVSEDGVIYQNGFGYSDKSQHSRVDEKTLFELGSVSKSFTGLALLKLEAEEKVRLTEPVSTYLPNISFIYNGESAIVTIADFLSHRSGLPFNTIATIPETDSENALIQTVENLNNIALAHPPGEKYEYATINYDVLGLVIQKVTGVSYEEYVRTNIFEPLSLNETFIGVTNGQTADKSKGYKLAFGQAKEFSSPVFAGNNPAGYIISSGNDLAKWLTFQLGLSNTDYLDSSIIASSHQINGSDKDGFNYAAGWFVYDQGQRIYHGGNNPNFSAFVQFYPEEGIGIGVLTNLNTLGTDNIGFRISDLLTGDTTFQGGSDENQLIDFYATIIFWVLVLLNSFLLIKVIMIAREIKKGQRTLKEIISWPQIIGKSTLSLMIIGLLVYCFHQVPYVFLGGLNWSFLFVWLPYTIKAVYFGSLLLILLLFVYLSMLLQFPKKNIELSPLLILSIISGLGNAFVILVINTAIGANEKASLIPFFFLGITLYIYTQQLVRSKVIEVSNEIIFKKRIEIIQKILKTPYEDFESMNRGTIQATLNNDTEAISNSINALVILGGLINNLRIDPITSVIINPVVIPYQLLFSLFYQVSNPYIHTS</sequence>
<dbReference type="AlphaFoldDB" id="A0A544V0V0"/>
<dbReference type="SUPFAM" id="SSF90123">
    <property type="entry name" value="ABC transporter transmembrane region"/>
    <property type="match status" value="1"/>
</dbReference>
<evidence type="ECO:0000256" key="3">
    <source>
        <dbReference type="ARBA" id="ARBA00007840"/>
    </source>
</evidence>
<dbReference type="Pfam" id="PF00144">
    <property type="entry name" value="Beta-lactamase"/>
    <property type="match status" value="1"/>
</dbReference>
<dbReference type="Gene3D" id="3.40.710.10">
    <property type="entry name" value="DD-peptidase/beta-lactamase superfamily"/>
    <property type="match status" value="1"/>
</dbReference>
<dbReference type="RefSeq" id="WP_142507109.1">
    <property type="nucleotide sequence ID" value="NZ_SADV01000001.1"/>
</dbReference>
<feature type="transmembrane region" description="Helical" evidence="10">
    <location>
        <begin position="500"/>
        <end position="522"/>
    </location>
</feature>
<evidence type="ECO:0000256" key="2">
    <source>
        <dbReference type="ARBA" id="ARBA00004651"/>
    </source>
</evidence>
<dbReference type="GO" id="GO:0008800">
    <property type="term" value="F:beta-lactamase activity"/>
    <property type="evidence" value="ECO:0007669"/>
    <property type="project" value="UniProtKB-UniRule"/>
</dbReference>
<proteinExistence type="inferred from homology"/>
<dbReference type="SUPFAM" id="SSF56601">
    <property type="entry name" value="beta-lactamase/transpeptidase-like"/>
    <property type="match status" value="1"/>
</dbReference>
<evidence type="ECO:0000259" key="11">
    <source>
        <dbReference type="Pfam" id="PF00144"/>
    </source>
</evidence>
<gene>
    <name evidence="12" type="ORF">C7Y47_01270</name>
</gene>
<evidence type="ECO:0000256" key="8">
    <source>
        <dbReference type="ARBA" id="ARBA00023251"/>
    </source>
</evidence>
<dbReference type="OrthoDB" id="846150at2"/>
<comment type="caution">
    <text evidence="12">The sequence shown here is derived from an EMBL/GenBank/DDBJ whole genome shotgun (WGS) entry which is preliminary data.</text>
</comment>
<keyword evidence="6 10" id="KW-1133">Transmembrane helix</keyword>
<name>A0A544V0V0_LYSSH</name>
<keyword evidence="5 9" id="KW-0378">Hydrolase</keyword>
<comment type="catalytic activity">
    <reaction evidence="1 9">
        <text>a beta-lactam + H2O = a substituted beta-amino acid</text>
        <dbReference type="Rhea" id="RHEA:20401"/>
        <dbReference type="ChEBI" id="CHEBI:15377"/>
        <dbReference type="ChEBI" id="CHEBI:35627"/>
        <dbReference type="ChEBI" id="CHEBI:140347"/>
        <dbReference type="EC" id="3.5.2.6"/>
    </reaction>
</comment>
<feature type="transmembrane region" description="Helical" evidence="10">
    <location>
        <begin position="528"/>
        <end position="544"/>
    </location>
</feature>
<dbReference type="InterPro" id="IPR001466">
    <property type="entry name" value="Beta-lactam-related"/>
</dbReference>
<keyword evidence="8 9" id="KW-0046">Antibiotic resistance</keyword>
<dbReference type="GO" id="GO:0030288">
    <property type="term" value="C:outer membrane-bounded periplasmic space"/>
    <property type="evidence" value="ECO:0007669"/>
    <property type="project" value="InterPro"/>
</dbReference>
<dbReference type="GO" id="GO:0005886">
    <property type="term" value="C:plasma membrane"/>
    <property type="evidence" value="ECO:0007669"/>
    <property type="project" value="UniProtKB-SubCell"/>
</dbReference>
<evidence type="ECO:0000256" key="10">
    <source>
        <dbReference type="SAM" id="Phobius"/>
    </source>
</evidence>
<dbReference type="InterPro" id="IPR036640">
    <property type="entry name" value="ABC1_TM_sf"/>
</dbReference>
<dbReference type="GO" id="GO:0046677">
    <property type="term" value="P:response to antibiotic"/>
    <property type="evidence" value="ECO:0007669"/>
    <property type="project" value="UniProtKB-UniRule"/>
</dbReference>
<dbReference type="InterPro" id="IPR001586">
    <property type="entry name" value="Beta-lactam_class-C_AS"/>
</dbReference>
<evidence type="ECO:0000256" key="5">
    <source>
        <dbReference type="ARBA" id="ARBA00022801"/>
    </source>
</evidence>
<accession>A0A544V0V0</accession>
<dbReference type="Proteomes" id="UP000317944">
    <property type="component" value="Unassembled WGS sequence"/>
</dbReference>
<dbReference type="PROSITE" id="PS00336">
    <property type="entry name" value="BETA_LACTAMASE_C"/>
    <property type="match status" value="1"/>
</dbReference>
<dbReference type="EMBL" id="SADV01000001">
    <property type="protein sequence ID" value="TQR39690.1"/>
    <property type="molecule type" value="Genomic_DNA"/>
</dbReference>
<organism evidence="12 13">
    <name type="scientific">Lysinibacillus sphaericus</name>
    <name type="common">Bacillus sphaericus</name>
    <dbReference type="NCBI Taxonomy" id="1421"/>
    <lineage>
        <taxon>Bacteria</taxon>
        <taxon>Bacillati</taxon>
        <taxon>Bacillota</taxon>
        <taxon>Bacilli</taxon>
        <taxon>Bacillales</taxon>
        <taxon>Bacillaceae</taxon>
        <taxon>Lysinibacillus</taxon>
    </lineage>
</organism>
<evidence type="ECO:0000256" key="1">
    <source>
        <dbReference type="ARBA" id="ARBA00001526"/>
    </source>
</evidence>
<reference evidence="12 13" key="1">
    <citation type="submission" date="2018-03" db="EMBL/GenBank/DDBJ databases">
        <title>Aerobic endospore-forming bacteria genome sequencing and assembly.</title>
        <authorList>
            <person name="Cavalcante D.A."/>
            <person name="Driks A."/>
            <person name="Putonti C."/>
            <person name="De-Souza M.T."/>
        </authorList>
    </citation>
    <scope>NUCLEOTIDE SEQUENCE [LARGE SCALE GENOMIC DNA]</scope>
    <source>
        <strain evidence="12 13">SDF0037</strain>
    </source>
</reference>
<dbReference type="PANTHER" id="PTHR46825">
    <property type="entry name" value="D-ALANYL-D-ALANINE-CARBOXYPEPTIDASE/ENDOPEPTIDASE AMPH"/>
    <property type="match status" value="1"/>
</dbReference>
<dbReference type="EC" id="3.5.2.6" evidence="9"/>
<dbReference type="InterPro" id="IPR012338">
    <property type="entry name" value="Beta-lactam/transpept-like"/>
</dbReference>
<dbReference type="GO" id="GO:0017001">
    <property type="term" value="P:antibiotic catabolic process"/>
    <property type="evidence" value="ECO:0007669"/>
    <property type="project" value="InterPro"/>
</dbReference>
<evidence type="ECO:0000256" key="7">
    <source>
        <dbReference type="ARBA" id="ARBA00023136"/>
    </source>
</evidence>
<protein>
    <recommendedName>
        <fullName evidence="9">Beta-lactamase</fullName>
        <ecNumber evidence="9">3.5.2.6</ecNumber>
    </recommendedName>
</protein>
<dbReference type="Gene3D" id="1.20.1560.10">
    <property type="entry name" value="ABC transporter type 1, transmembrane domain"/>
    <property type="match status" value="1"/>
</dbReference>
<feature type="domain" description="Beta-lactamase-related" evidence="11">
    <location>
        <begin position="38"/>
        <end position="350"/>
    </location>
</feature>
<keyword evidence="4 10" id="KW-0812">Transmembrane</keyword>